<keyword evidence="1" id="KW-0732">Signal</keyword>
<proteinExistence type="predicted"/>
<dbReference type="HOGENOM" id="CLU_590434_0_0_12"/>
<protein>
    <submittedName>
        <fullName evidence="2">Uncharacterized protein</fullName>
    </submittedName>
</protein>
<reference evidence="3" key="1">
    <citation type="journal article" date="2013" name="Stand. Genomic Sci.">
        <title>Genome sequence of the thermophilic fresh-water bacterium Spirochaeta caldaria type strain (H1(T)), reclassification of Spirochaeta caldaria, Spirochaeta stenostrepta, and Spirochaeta zuelzerae in the genus Treponema as Treponema caldaria comb. nov., Treponema stenostrepta comb. nov., and Treponema zuelzerae comb. nov., and emendation of the genus Treponema.</title>
        <authorList>
            <person name="Abt B."/>
            <person name="Goker M."/>
            <person name="Scheuner C."/>
            <person name="Han C."/>
            <person name="Lu M."/>
            <person name="Misra M."/>
            <person name="Lapidus A."/>
            <person name="Nolan M."/>
            <person name="Lucas S."/>
            <person name="Hammon N."/>
            <person name="Deshpande S."/>
            <person name="Cheng J.F."/>
            <person name="Tapia R."/>
            <person name="Goodwin L.A."/>
            <person name="Pitluck S."/>
            <person name="Liolios K."/>
            <person name="Pagani I."/>
            <person name="Ivanova N."/>
            <person name="Mavromatis K."/>
            <person name="Mikhailova N."/>
            <person name="Huntemann M."/>
            <person name="Pati A."/>
            <person name="Chen A."/>
            <person name="Palaniappan K."/>
            <person name="Land M."/>
            <person name="Hauser L."/>
            <person name="Jeffries C.D."/>
            <person name="Rohde M."/>
            <person name="Spring S."/>
            <person name="Gronow S."/>
            <person name="Detter J.C."/>
            <person name="Bristow J."/>
            <person name="Eisen J.A."/>
            <person name="Markowitz V."/>
            <person name="Hugenholtz P."/>
            <person name="Kyrpides N.C."/>
            <person name="Woyke T."/>
            <person name="Klenk H.P."/>
        </authorList>
    </citation>
    <scope>NUCLEOTIDE SEQUENCE</scope>
    <source>
        <strain evidence="3">ATCC 51460 / DSM 7334 / H1</strain>
    </source>
</reference>
<feature type="signal peptide" evidence="1">
    <location>
        <begin position="1"/>
        <end position="19"/>
    </location>
</feature>
<evidence type="ECO:0000313" key="2">
    <source>
        <dbReference type="EMBL" id="AEJ19636.1"/>
    </source>
</evidence>
<dbReference type="KEGG" id="scd:Spica_1492"/>
<dbReference type="AlphaFoldDB" id="F8EXQ5"/>
<evidence type="ECO:0000313" key="3">
    <source>
        <dbReference type="Proteomes" id="UP000000503"/>
    </source>
</evidence>
<name>F8EXQ5_GRAC1</name>
<dbReference type="OrthoDB" id="9765113at2"/>
<accession>F8EXQ5</accession>
<dbReference type="EMBL" id="CP002868">
    <property type="protein sequence ID" value="AEJ19636.1"/>
    <property type="molecule type" value="Genomic_DNA"/>
</dbReference>
<gene>
    <name evidence="2" type="ordered locus">Spica_1492</name>
</gene>
<keyword evidence="3" id="KW-1185">Reference proteome</keyword>
<feature type="chain" id="PRO_5003376452" evidence="1">
    <location>
        <begin position="20"/>
        <end position="463"/>
    </location>
</feature>
<dbReference type="Proteomes" id="UP000000503">
    <property type="component" value="Chromosome"/>
</dbReference>
<evidence type="ECO:0000256" key="1">
    <source>
        <dbReference type="SAM" id="SignalP"/>
    </source>
</evidence>
<organism evidence="2 3">
    <name type="scientific">Gracilinema caldarium (strain ATCC 51460 / DSM 7334 / H1)</name>
    <name type="common">Treponema caldarium</name>
    <dbReference type="NCBI Taxonomy" id="744872"/>
    <lineage>
        <taxon>Bacteria</taxon>
        <taxon>Pseudomonadati</taxon>
        <taxon>Spirochaetota</taxon>
        <taxon>Spirochaetia</taxon>
        <taxon>Spirochaetales</taxon>
        <taxon>Breznakiellaceae</taxon>
        <taxon>Gracilinema</taxon>
    </lineage>
</organism>
<dbReference type="RefSeq" id="WP_013968945.1">
    <property type="nucleotide sequence ID" value="NC_015732.1"/>
</dbReference>
<dbReference type="STRING" id="744872.Spica_1492"/>
<sequence>MRRIVIFIFIISCTFIHFGATEENNNQNPFGFKFELGLGTETLPIDPKAPLESTNLATYQKLSLKPDISFGKIGVGLDVTVHFNIKPGQDGSDIEVYEPDWIPEKADKTFLELYLPKFAYIRYGQKGDALFAKFGSFDDGTLGNGFIMGNYSNTRFLPETRIFGGALDIDGQFFNFPYLGIETFVGNLAKFDVVGSRLYVRPFAGTEYPLLKHLQVGATVASDTDPLRYASEAFKSAIGTADTVTIAGLDTKLPVLNTPVVSMAAFSDLAFEPKGRWGSMAGVGGKLINMVLYGAQLRLLGPDFIPTYFDGSYDLFRHLKYAALQEDAAGSIYAGWLASIGFSLLSDAIIFQTSLDGPFKAPPSELGSINDYPHLRGVFTIAEGLLAGFSFDALYEKYYLGAPSPVGSGNFWKDLVSQENAVIGAKFNYRTGPAIISLLYNLRYDPQSGDYVVTSSLMSAIQF</sequence>
<dbReference type="eggNOG" id="COG4254">
    <property type="taxonomic scope" value="Bacteria"/>
</dbReference>